<evidence type="ECO:0000256" key="1">
    <source>
        <dbReference type="ARBA" id="ARBA00008059"/>
    </source>
</evidence>
<keyword evidence="3 5" id="KW-0067">ATP-binding</keyword>
<keyword evidence="2" id="KW-0547">Nucleotide-binding</keyword>
<dbReference type="GO" id="GO:0005524">
    <property type="term" value="F:ATP binding"/>
    <property type="evidence" value="ECO:0007669"/>
    <property type="project" value="UniProtKB-KW"/>
</dbReference>
<evidence type="ECO:0000256" key="2">
    <source>
        <dbReference type="ARBA" id="ARBA00022741"/>
    </source>
</evidence>
<dbReference type="AlphaFoldDB" id="A0A3S0JF57"/>
<sequence length="249" mass="29478">MSKSVTEIQQAFKQLRLAETAEELPELLRQAEQTSWTYLEFIEQLTTFELKRREEKSIEKRLNWARFPFYKPLNMFHLDEQTAVTERQLKQLREYQWLEQAYNLILLGPPGAGKTLLAVGLGIEAIQKGFQVYFVTMGELIQLLKTEEFTNKSKIQLKRLRASDLIIIDDVMYMAMDQREATLFFQLIHQLYEQSSLILTSNRSPEEWTELVENQGMMTAILDRLLHRVEVIHMNNESHRLKHQQKIFN</sequence>
<dbReference type="InterPro" id="IPR028350">
    <property type="entry name" value="DNAC/IstB-like"/>
</dbReference>
<dbReference type="Gene3D" id="3.40.50.300">
    <property type="entry name" value="P-loop containing nucleotide triphosphate hydrolases"/>
    <property type="match status" value="1"/>
</dbReference>
<dbReference type="GO" id="GO:0006260">
    <property type="term" value="P:DNA replication"/>
    <property type="evidence" value="ECO:0007669"/>
    <property type="project" value="TreeGrafter"/>
</dbReference>
<dbReference type="InterPro" id="IPR002611">
    <property type="entry name" value="IstB_ATP-bd"/>
</dbReference>
<comment type="caution">
    <text evidence="5">The sequence shown here is derived from an EMBL/GenBank/DDBJ whole genome shotgun (WGS) entry which is preliminary data.</text>
</comment>
<dbReference type="Proteomes" id="UP000276349">
    <property type="component" value="Unassembled WGS sequence"/>
</dbReference>
<dbReference type="InterPro" id="IPR027417">
    <property type="entry name" value="P-loop_NTPase"/>
</dbReference>
<feature type="domain" description="AAA+ ATPase" evidence="4">
    <location>
        <begin position="100"/>
        <end position="233"/>
    </location>
</feature>
<comment type="similarity">
    <text evidence="1">Belongs to the IS21/IS1162 putative ATP-binding protein family.</text>
</comment>
<proteinExistence type="inferred from homology"/>
<dbReference type="NCBIfam" id="NF038214">
    <property type="entry name" value="IS21_help_AAA"/>
    <property type="match status" value="1"/>
</dbReference>
<dbReference type="OrthoDB" id="2052561at2"/>
<evidence type="ECO:0000256" key="3">
    <source>
        <dbReference type="ARBA" id="ARBA00022840"/>
    </source>
</evidence>
<dbReference type="EMBL" id="RXNR01000136">
    <property type="protein sequence ID" value="RTQ86066.1"/>
    <property type="molecule type" value="Genomic_DNA"/>
</dbReference>
<dbReference type="PANTHER" id="PTHR30050">
    <property type="entry name" value="CHROMOSOMAL REPLICATION INITIATOR PROTEIN DNAA"/>
    <property type="match status" value="1"/>
</dbReference>
<dbReference type="RefSeq" id="WP_126296396.1">
    <property type="nucleotide sequence ID" value="NZ_RXNR01000136.1"/>
</dbReference>
<keyword evidence="6" id="KW-1185">Reference proteome</keyword>
<dbReference type="SUPFAM" id="SSF52540">
    <property type="entry name" value="P-loop containing nucleoside triphosphate hydrolases"/>
    <property type="match status" value="1"/>
</dbReference>
<gene>
    <name evidence="5" type="ORF">EKG35_20425</name>
</gene>
<dbReference type="InterPro" id="IPR003593">
    <property type="entry name" value="AAA+_ATPase"/>
</dbReference>
<organism evidence="5 6">
    <name type="scientific">Lysinibacillus telephonicus</name>
    <dbReference type="NCBI Taxonomy" id="1714840"/>
    <lineage>
        <taxon>Bacteria</taxon>
        <taxon>Bacillati</taxon>
        <taxon>Bacillota</taxon>
        <taxon>Bacilli</taxon>
        <taxon>Bacillales</taxon>
        <taxon>Bacillaceae</taxon>
        <taxon>Lysinibacillus</taxon>
    </lineage>
</organism>
<name>A0A3S0JF57_9BACI</name>
<evidence type="ECO:0000259" key="4">
    <source>
        <dbReference type="SMART" id="SM00382"/>
    </source>
</evidence>
<dbReference type="CDD" id="cd00009">
    <property type="entry name" value="AAA"/>
    <property type="match status" value="1"/>
</dbReference>
<dbReference type="InterPro" id="IPR047661">
    <property type="entry name" value="IstB"/>
</dbReference>
<dbReference type="SMART" id="SM00382">
    <property type="entry name" value="AAA"/>
    <property type="match status" value="1"/>
</dbReference>
<protein>
    <submittedName>
        <fullName evidence="5">ATP-binding protein</fullName>
    </submittedName>
</protein>
<evidence type="ECO:0000313" key="6">
    <source>
        <dbReference type="Proteomes" id="UP000276349"/>
    </source>
</evidence>
<accession>A0A3S0JF57</accession>
<dbReference type="PANTHER" id="PTHR30050:SF4">
    <property type="entry name" value="ATP-BINDING PROTEIN RV3427C IN INSERTION SEQUENCE-RELATED"/>
    <property type="match status" value="1"/>
</dbReference>
<dbReference type="PIRSF" id="PIRSF003073">
    <property type="entry name" value="DNAC_TnpB_IstB"/>
    <property type="match status" value="1"/>
</dbReference>
<dbReference type="Pfam" id="PF01695">
    <property type="entry name" value="IstB_IS21"/>
    <property type="match status" value="1"/>
</dbReference>
<evidence type="ECO:0000313" key="5">
    <source>
        <dbReference type="EMBL" id="RTQ86066.1"/>
    </source>
</evidence>
<reference evidence="5 6" key="1">
    <citation type="submission" date="2018-12" db="EMBL/GenBank/DDBJ databases">
        <authorList>
            <person name="Yu L."/>
        </authorList>
    </citation>
    <scope>NUCLEOTIDE SEQUENCE [LARGE SCALE GENOMIC DNA]</scope>
    <source>
        <strain evidence="5 6">S5H2222</strain>
    </source>
</reference>